<gene>
    <name evidence="2" type="ORF">F8568_042870</name>
</gene>
<proteinExistence type="predicted"/>
<dbReference type="PANTHER" id="PTHR43433">
    <property type="entry name" value="HYDROLASE, ALPHA/BETA FOLD FAMILY PROTEIN"/>
    <property type="match status" value="1"/>
</dbReference>
<comment type="caution">
    <text evidence="2">The sequence shown here is derived from an EMBL/GenBank/DDBJ whole genome shotgun (WGS) entry which is preliminary data.</text>
</comment>
<protein>
    <submittedName>
        <fullName evidence="2">Alpha/beta fold hydrolase</fullName>
    </submittedName>
</protein>
<accession>A0A6I4MSM2</accession>
<organism evidence="2 3">
    <name type="scientific">Actinomadura physcomitrii</name>
    <dbReference type="NCBI Taxonomy" id="2650748"/>
    <lineage>
        <taxon>Bacteria</taxon>
        <taxon>Bacillati</taxon>
        <taxon>Actinomycetota</taxon>
        <taxon>Actinomycetes</taxon>
        <taxon>Streptosporangiales</taxon>
        <taxon>Thermomonosporaceae</taxon>
        <taxon>Actinomadura</taxon>
    </lineage>
</organism>
<dbReference type="SUPFAM" id="SSF53474">
    <property type="entry name" value="alpha/beta-Hydrolases"/>
    <property type="match status" value="1"/>
</dbReference>
<dbReference type="Proteomes" id="UP000462055">
    <property type="component" value="Unassembled WGS sequence"/>
</dbReference>
<sequence>MQTTVRTLDVPGASLHYEVRGSGPVLLLICGGIYDAAGYAGLAGLLADRCTVVAYDRRGNSRSPLAGPPGRQEVAVHADDASRLLAEVGGGPAFVFGNSSGAQIALEFAVRHPEQVRALVAHEAPLLGLLPDAAHWESVIADVERAYRDGGVGPAMGVFGAAMGMSGGGESGGEAAEPPRPEMLEMFARFEKNTDFFIGYEVPGFGRHVLDVAALRESPVSITVAVGAESAGEPPHRAGLALAERLGGPAETYPGDHGGFGAEAPAFADRLAKAFAS</sequence>
<dbReference type="InterPro" id="IPR000073">
    <property type="entry name" value="AB_hydrolase_1"/>
</dbReference>
<keyword evidence="3" id="KW-1185">Reference proteome</keyword>
<evidence type="ECO:0000313" key="2">
    <source>
        <dbReference type="EMBL" id="MWA06974.1"/>
    </source>
</evidence>
<dbReference type="PANTHER" id="PTHR43433:SF5">
    <property type="entry name" value="AB HYDROLASE-1 DOMAIN-CONTAINING PROTEIN"/>
    <property type="match status" value="1"/>
</dbReference>
<reference evidence="2" key="1">
    <citation type="submission" date="2019-12" db="EMBL/GenBank/DDBJ databases">
        <title>Actinomadura physcomitrii sp. nov., a novel actinomycete isolated from moss [Physcomitrium sphaericum (Ludw) Fuernr].</title>
        <authorList>
            <person name="Zhuang X."/>
        </authorList>
    </citation>
    <scope>NUCLEOTIDE SEQUENCE [LARGE SCALE GENOMIC DNA]</scope>
    <source>
        <strain evidence="2">LD22</strain>
    </source>
</reference>
<dbReference type="GO" id="GO:0046503">
    <property type="term" value="P:glycerolipid catabolic process"/>
    <property type="evidence" value="ECO:0007669"/>
    <property type="project" value="TreeGrafter"/>
</dbReference>
<dbReference type="AlphaFoldDB" id="A0A6I4MSM2"/>
<dbReference type="Gene3D" id="3.40.50.1820">
    <property type="entry name" value="alpha/beta hydrolase"/>
    <property type="match status" value="1"/>
</dbReference>
<dbReference type="InterPro" id="IPR029058">
    <property type="entry name" value="AB_hydrolase_fold"/>
</dbReference>
<evidence type="ECO:0000259" key="1">
    <source>
        <dbReference type="Pfam" id="PF00561"/>
    </source>
</evidence>
<feature type="domain" description="AB hydrolase-1" evidence="1">
    <location>
        <begin position="26"/>
        <end position="135"/>
    </location>
</feature>
<evidence type="ECO:0000313" key="3">
    <source>
        <dbReference type="Proteomes" id="UP000462055"/>
    </source>
</evidence>
<name>A0A6I4MSM2_9ACTN</name>
<dbReference type="EMBL" id="WBMS02000060">
    <property type="protein sequence ID" value="MWA06974.1"/>
    <property type="molecule type" value="Genomic_DNA"/>
</dbReference>
<dbReference type="GO" id="GO:0004806">
    <property type="term" value="F:triacylglycerol lipase activity"/>
    <property type="evidence" value="ECO:0007669"/>
    <property type="project" value="TreeGrafter"/>
</dbReference>
<keyword evidence="2" id="KW-0378">Hydrolase</keyword>
<dbReference type="InterPro" id="IPR050471">
    <property type="entry name" value="AB_hydrolase"/>
</dbReference>
<dbReference type="Pfam" id="PF00561">
    <property type="entry name" value="Abhydrolase_1"/>
    <property type="match status" value="1"/>
</dbReference>